<comment type="caution">
    <text evidence="1">The sequence shown here is derived from an EMBL/GenBank/DDBJ whole genome shotgun (WGS) entry which is preliminary data.</text>
</comment>
<name>A0A0F3MQ61_RICFI</name>
<protein>
    <submittedName>
        <fullName evidence="1">Uncharacterized protein</fullName>
    </submittedName>
</protein>
<evidence type="ECO:0000313" key="2">
    <source>
        <dbReference type="Proteomes" id="UP000033475"/>
    </source>
</evidence>
<reference evidence="1 2" key="1">
    <citation type="submission" date="2015-01" db="EMBL/GenBank/DDBJ databases">
        <title>Genome Sequencing of Rickettsiales.</title>
        <authorList>
            <person name="Daugherty S.C."/>
            <person name="Su Q."/>
            <person name="Abolude K."/>
            <person name="Beier-Sexton M."/>
            <person name="Carlyon J.A."/>
            <person name="Carter R."/>
            <person name="Day N.P."/>
            <person name="Dumler S.J."/>
            <person name="Dyachenko V."/>
            <person name="Godinez A."/>
            <person name="Kurtti T.J."/>
            <person name="Lichay M."/>
            <person name="Mullins K.E."/>
            <person name="Ott S."/>
            <person name="Pappas-Brown V."/>
            <person name="Paris D.H."/>
            <person name="Patel P."/>
            <person name="Richards A.L."/>
            <person name="Sadzewicz L."/>
            <person name="Sears K."/>
            <person name="Seidman D."/>
            <person name="Sengamalay N."/>
            <person name="Stenos J."/>
            <person name="Tallon L.J."/>
            <person name="Vincent G."/>
            <person name="Fraser C.M."/>
            <person name="Munderloh U."/>
            <person name="Dunning-Hotopp J.C."/>
        </authorList>
    </citation>
    <scope>NUCLEOTIDE SEQUENCE [LARGE SCALE GENOMIC DNA]</scope>
    <source>
        <strain evidence="1 2">Pedreira</strain>
    </source>
</reference>
<organism evidence="1 2">
    <name type="scientific">Rickettsia felis str. Pedreira</name>
    <dbReference type="NCBI Taxonomy" id="1359196"/>
    <lineage>
        <taxon>Bacteria</taxon>
        <taxon>Pseudomonadati</taxon>
        <taxon>Pseudomonadota</taxon>
        <taxon>Alphaproteobacteria</taxon>
        <taxon>Rickettsiales</taxon>
        <taxon>Rickettsiaceae</taxon>
        <taxon>Rickettsieae</taxon>
        <taxon>Rickettsia</taxon>
        <taxon>spotted fever group</taxon>
    </lineage>
</organism>
<dbReference type="AlphaFoldDB" id="A0A0F3MQ61"/>
<dbReference type="RefSeq" id="WP_156110748.1">
    <property type="nucleotide sequence ID" value="NZ_LANQ01000001.1"/>
</dbReference>
<dbReference type="Proteomes" id="UP000033475">
    <property type="component" value="Unassembled WGS sequence"/>
</dbReference>
<dbReference type="EMBL" id="LANQ01000001">
    <property type="protein sequence ID" value="KJV57918.1"/>
    <property type="molecule type" value="Genomic_DNA"/>
</dbReference>
<accession>A0A0F3MQ61</accession>
<dbReference type="PATRIC" id="fig|1359196.3.peg.269"/>
<evidence type="ECO:0000313" key="1">
    <source>
        <dbReference type="EMBL" id="KJV57918.1"/>
    </source>
</evidence>
<proteinExistence type="predicted"/>
<gene>
    <name evidence="1" type="ORF">RFEPED_0289</name>
</gene>
<sequence length="50" mass="5752">MVFSFLFRKNPVIKSFSNLGYDIDDIISTISSNKVNFNKNNVLLLPFPRS</sequence>